<evidence type="ECO:0000313" key="4">
    <source>
        <dbReference type="Proteomes" id="UP000658741"/>
    </source>
</evidence>
<reference evidence="2" key="2">
    <citation type="submission" date="2019-05" db="EMBL/GenBank/DDBJ databases">
        <authorList>
            <person name="Hibberd M."/>
        </authorList>
    </citation>
    <scope>NUCLEOTIDE SEQUENCE</scope>
    <source>
        <strain evidence="2">Haemophilus_influenzae_BgEED16</strain>
    </source>
</reference>
<dbReference type="AlphaFoldDB" id="A0A0Y7JVJ4"/>
<evidence type="ECO:0000313" key="1">
    <source>
        <dbReference type="EMBL" id="PRJ26013.1"/>
    </source>
</evidence>
<evidence type="ECO:0000313" key="2">
    <source>
        <dbReference type="EMBL" id="VTX48760.1"/>
    </source>
</evidence>
<dbReference type="EMBL" id="CABFLD010000006">
    <property type="protein sequence ID" value="VTX48760.1"/>
    <property type="molecule type" value="Genomic_DNA"/>
</dbReference>
<name>A0A0Y7JVJ4_HAEIF</name>
<dbReference type="Proteomes" id="UP000658741">
    <property type="component" value="Unassembled WGS sequence"/>
</dbReference>
<reference evidence="1 3" key="1">
    <citation type="submission" date="2017-04" db="EMBL/GenBank/DDBJ databases">
        <title>Haemophilus influenzae in COPD genome sequencing project.</title>
        <authorList>
            <person name="Murphy T.F."/>
            <person name="Kong Y."/>
            <person name="Nadendla S."/>
            <person name="Tettelin H."/>
            <person name="Pettigrew M."/>
        </authorList>
    </citation>
    <scope>NUCLEOTIDE SEQUENCE [LARGE SCALE GENOMIC DNA]</scope>
    <source>
        <strain evidence="1 3">39P1H1</strain>
    </source>
</reference>
<proteinExistence type="predicted"/>
<protein>
    <submittedName>
        <fullName evidence="2">Uncharacterized protein</fullName>
    </submittedName>
</protein>
<accession>A0A0Y7JVJ4</accession>
<dbReference type="EMBL" id="NEBD01000013">
    <property type="protein sequence ID" value="PRJ26013.1"/>
    <property type="molecule type" value="Genomic_DNA"/>
</dbReference>
<gene>
    <name evidence="1" type="ORF">BV056_01614</name>
    <name evidence="2" type="ORF">CAGEJMGA_01895</name>
</gene>
<organism evidence="2 4">
    <name type="scientific">Haemophilus influenzae</name>
    <dbReference type="NCBI Taxonomy" id="727"/>
    <lineage>
        <taxon>Bacteria</taxon>
        <taxon>Pseudomonadati</taxon>
        <taxon>Pseudomonadota</taxon>
        <taxon>Gammaproteobacteria</taxon>
        <taxon>Pasteurellales</taxon>
        <taxon>Pasteurellaceae</taxon>
        <taxon>Haemophilus</taxon>
    </lineage>
</organism>
<comment type="caution">
    <text evidence="2">The sequence shown here is derived from an EMBL/GenBank/DDBJ whole genome shotgun (WGS) entry which is preliminary data.</text>
</comment>
<evidence type="ECO:0000313" key="3">
    <source>
        <dbReference type="Proteomes" id="UP000238753"/>
    </source>
</evidence>
<sequence length="37" mass="4398">MENKYSDFNIFTSREQREGFMERISSISLALKSEKPQ</sequence>